<evidence type="ECO:0000313" key="2">
    <source>
        <dbReference type="EMBL" id="CCC52936.1"/>
    </source>
</evidence>
<reference evidence="2" key="1">
    <citation type="journal article" date="2012" name="Proc. Natl. Acad. Sci. U.S.A.">
        <title>Antigenic diversity is generated by distinct evolutionary mechanisms in African trypanosome species.</title>
        <authorList>
            <person name="Jackson A.P."/>
            <person name="Berry A."/>
            <person name="Aslett M."/>
            <person name="Allison H.C."/>
            <person name="Burton P."/>
            <person name="Vavrova-Anderson J."/>
            <person name="Brown R."/>
            <person name="Browne H."/>
            <person name="Corton N."/>
            <person name="Hauser H."/>
            <person name="Gamble J."/>
            <person name="Gilderthorp R."/>
            <person name="Marcello L."/>
            <person name="McQuillan J."/>
            <person name="Otto T.D."/>
            <person name="Quail M.A."/>
            <person name="Sanders M.J."/>
            <person name="van Tonder A."/>
            <person name="Ginger M.L."/>
            <person name="Field M.C."/>
            <person name="Barry J.D."/>
            <person name="Hertz-Fowler C."/>
            <person name="Berriman M."/>
        </authorList>
    </citation>
    <scope>NUCLEOTIDE SEQUENCE</scope>
    <source>
        <strain evidence="2">Y486</strain>
    </source>
</reference>
<dbReference type="GO" id="GO:0004222">
    <property type="term" value="F:metalloendopeptidase activity"/>
    <property type="evidence" value="ECO:0007669"/>
    <property type="project" value="UniProtKB-EC"/>
</dbReference>
<dbReference type="AlphaFoldDB" id="G0UAU9"/>
<dbReference type="InterPro" id="IPR011249">
    <property type="entry name" value="Metalloenz_LuxS/M16"/>
</dbReference>
<dbReference type="Pfam" id="PF05193">
    <property type="entry name" value="Peptidase_M16_C"/>
    <property type="match status" value="1"/>
</dbReference>
<dbReference type="GO" id="GO:0046872">
    <property type="term" value="F:metal ion binding"/>
    <property type="evidence" value="ECO:0007669"/>
    <property type="project" value="InterPro"/>
</dbReference>
<proteinExistence type="predicted"/>
<dbReference type="InterPro" id="IPR007863">
    <property type="entry name" value="Peptidase_M16_C"/>
</dbReference>
<dbReference type="PANTHER" id="PTHR11851">
    <property type="entry name" value="METALLOPROTEASE"/>
    <property type="match status" value="1"/>
</dbReference>
<name>G0UAU9_TRYVY</name>
<dbReference type="PANTHER" id="PTHR11851:SF227">
    <property type="entry name" value="PROCESSING PEPTIDASE ALPHA SUBUNIT, PUTATIVE-RELATED"/>
    <property type="match status" value="1"/>
</dbReference>
<dbReference type="OMA" id="GAGAMMH"/>
<dbReference type="VEuPathDB" id="TriTrypDB:TvY486_1104200"/>
<organism evidence="2">
    <name type="scientific">Trypanosoma vivax (strain Y486)</name>
    <dbReference type="NCBI Taxonomy" id="1055687"/>
    <lineage>
        <taxon>Eukaryota</taxon>
        <taxon>Discoba</taxon>
        <taxon>Euglenozoa</taxon>
        <taxon>Kinetoplastea</taxon>
        <taxon>Metakinetoplastina</taxon>
        <taxon>Trypanosomatida</taxon>
        <taxon>Trypanosomatidae</taxon>
        <taxon>Trypanosoma</taxon>
        <taxon>Duttonella</taxon>
    </lineage>
</organism>
<gene>
    <name evidence="2" type="ORF">TVY486_1104200</name>
</gene>
<accession>G0UAU9</accession>
<sequence>MHRCVHPTAVCDIPYVRSIAQYKFGQTPLTQQWSSARGTSGRLTPSAPLDTIAPAPKTQKVEVTLLANGTRLITQQLGGPMVSIGAYALAGPVYDPVGCPGLHNLLHLALTTSNYNSSLFQLDRGIRSTGAALSHFEKGKYYIGIRLDSRIDMWKNFSNNGAGTVKQFQLSLVQDTIFTALSAPRFHEADIERFRDTIDNNLSELRWQQPCLYAIQMLETVAFYKEPLGNPRHLPECSNDRCTNEALLEQYARFITPDRVVIAGVNVDHDELLAEYESTPFPHSASAPHHAAFEEQRNSLLTNVNKENLQYSGGQLHQHEDRPKVMGTKPDMNTETIVAVGFLAFGRSRTSLQRYAATLVFQQLFNMTIQDGVRYDQRGALDGLRSFYLPYQSAGLIGFTAVAERDKIVQLVTFGARSLREPNLDNQVMLDVAKHRAVVDAVSRQWDSVRDICDYLGTSLPFDIKSESSTQHLTLKEILEAIQHVDAAGLNEVKASVQNSQPSLFGHGEMLAFPSLKQLGLWSQ</sequence>
<dbReference type="Gene3D" id="3.30.830.10">
    <property type="entry name" value="Metalloenzyme, LuxS/M16 peptidase-like"/>
    <property type="match status" value="2"/>
</dbReference>
<dbReference type="InterPro" id="IPR050361">
    <property type="entry name" value="MPP/UQCRC_Complex"/>
</dbReference>
<dbReference type="SUPFAM" id="SSF63411">
    <property type="entry name" value="LuxS/MPP-like metallohydrolase"/>
    <property type="match status" value="2"/>
</dbReference>
<dbReference type="EMBL" id="HE573027">
    <property type="protein sequence ID" value="CCC52936.1"/>
    <property type="molecule type" value="Genomic_DNA"/>
</dbReference>
<dbReference type="GO" id="GO:0005739">
    <property type="term" value="C:mitochondrion"/>
    <property type="evidence" value="ECO:0007669"/>
    <property type="project" value="TreeGrafter"/>
</dbReference>
<protein>
    <submittedName>
        <fullName evidence="2">Putative mitochondrial processing peptidase alpha subunit</fullName>
        <ecNumber evidence="2">3.4.24.64</ecNumber>
    </submittedName>
</protein>
<dbReference type="EC" id="3.4.24.64" evidence="2"/>
<keyword evidence="2" id="KW-0378">Hydrolase</keyword>
<evidence type="ECO:0000259" key="1">
    <source>
        <dbReference type="Pfam" id="PF05193"/>
    </source>
</evidence>
<feature type="domain" description="Peptidase M16 C-terminal" evidence="1">
    <location>
        <begin position="242"/>
        <end position="413"/>
    </location>
</feature>